<protein>
    <submittedName>
        <fullName evidence="1">Uncharacterized protein</fullName>
    </submittedName>
</protein>
<dbReference type="AlphaFoldDB" id="A0A0F9JH11"/>
<sequence length="80" mass="9286">MKLLQKKKDITLHILTIFIILVFFYSHPAAAANIYPSAGWHTSTPEEQGMNSKIIADMLEWIHVNNRDVHDFMPFIEDCK</sequence>
<reference evidence="1" key="1">
    <citation type="journal article" date="2015" name="Nature">
        <title>Complex archaea that bridge the gap between prokaryotes and eukaryotes.</title>
        <authorList>
            <person name="Spang A."/>
            <person name="Saw J.H."/>
            <person name="Jorgensen S.L."/>
            <person name="Zaremba-Niedzwiedzka K."/>
            <person name="Martijn J."/>
            <person name="Lind A.E."/>
            <person name="van Eijk R."/>
            <person name="Schleper C."/>
            <person name="Guy L."/>
            <person name="Ettema T.J."/>
        </authorList>
    </citation>
    <scope>NUCLEOTIDE SEQUENCE</scope>
</reference>
<gene>
    <name evidence="1" type="ORF">LCGC14_1826190</name>
</gene>
<dbReference type="EMBL" id="LAZR01017963">
    <property type="protein sequence ID" value="KKL98262.1"/>
    <property type="molecule type" value="Genomic_DNA"/>
</dbReference>
<name>A0A0F9JH11_9ZZZZ</name>
<proteinExistence type="predicted"/>
<comment type="caution">
    <text evidence="1">The sequence shown here is derived from an EMBL/GenBank/DDBJ whole genome shotgun (WGS) entry which is preliminary data.</text>
</comment>
<accession>A0A0F9JH11</accession>
<evidence type="ECO:0000313" key="1">
    <source>
        <dbReference type="EMBL" id="KKL98262.1"/>
    </source>
</evidence>
<organism evidence="1">
    <name type="scientific">marine sediment metagenome</name>
    <dbReference type="NCBI Taxonomy" id="412755"/>
    <lineage>
        <taxon>unclassified sequences</taxon>
        <taxon>metagenomes</taxon>
        <taxon>ecological metagenomes</taxon>
    </lineage>
</organism>